<dbReference type="EC" id="4.2.2.-" evidence="4"/>
<dbReference type="Gene3D" id="2.40.40.10">
    <property type="entry name" value="RlpA-like domain"/>
    <property type="match status" value="1"/>
</dbReference>
<keyword evidence="3 4" id="KW-0961">Cell wall biogenesis/degradation</keyword>
<dbReference type="InterPro" id="IPR009009">
    <property type="entry name" value="RlpA-like_DPBB"/>
</dbReference>
<dbReference type="EMBL" id="JAUHHC010000001">
    <property type="protein sequence ID" value="MDN3919353.1"/>
    <property type="molecule type" value="Genomic_DNA"/>
</dbReference>
<dbReference type="InterPro" id="IPR034718">
    <property type="entry name" value="RlpA"/>
</dbReference>
<keyword evidence="1 7" id="KW-0732">Signal</keyword>
<evidence type="ECO:0000313" key="9">
    <source>
        <dbReference type="EMBL" id="MDN3919353.1"/>
    </source>
</evidence>
<keyword evidence="4" id="KW-1003">Cell membrane</keyword>
<evidence type="ECO:0000256" key="7">
    <source>
        <dbReference type="SAM" id="SignalP"/>
    </source>
</evidence>
<dbReference type="InterPro" id="IPR012997">
    <property type="entry name" value="RplA"/>
</dbReference>
<evidence type="ECO:0000256" key="4">
    <source>
        <dbReference type="HAMAP-Rule" id="MF_02071"/>
    </source>
</evidence>
<evidence type="ECO:0000256" key="2">
    <source>
        <dbReference type="ARBA" id="ARBA00023239"/>
    </source>
</evidence>
<keyword evidence="4" id="KW-0449">Lipoprotein</keyword>
<comment type="subcellular location">
    <subcellularLocation>
        <location evidence="4">Cell membrane</location>
        <topology evidence="4">Lipid-anchor</topology>
    </subcellularLocation>
</comment>
<dbReference type="HAMAP" id="MF_02071">
    <property type="entry name" value="RlpA"/>
    <property type="match status" value="1"/>
</dbReference>
<feature type="domain" description="SPOR" evidence="8">
    <location>
        <begin position="225"/>
        <end position="304"/>
    </location>
</feature>
<evidence type="ECO:0000259" key="8">
    <source>
        <dbReference type="PROSITE" id="PS51724"/>
    </source>
</evidence>
<dbReference type="CDD" id="cd22268">
    <property type="entry name" value="DPBB_RlpA-like"/>
    <property type="match status" value="1"/>
</dbReference>
<feature type="region of interest" description="Disordered" evidence="6">
    <location>
        <begin position="24"/>
        <end position="68"/>
    </location>
</feature>
<proteinExistence type="inferred from homology"/>
<dbReference type="SUPFAM" id="SSF50685">
    <property type="entry name" value="Barwin-like endoglucanases"/>
    <property type="match status" value="1"/>
</dbReference>
<keyword evidence="4" id="KW-0564">Palmitate</keyword>
<reference evidence="9 10" key="1">
    <citation type="submission" date="2023-06" db="EMBL/GenBank/DDBJ databases">
        <title>Pelomonas sp. PFR6 16S ribosomal RNA gene Genome sequencing and assembly.</title>
        <authorList>
            <person name="Woo H."/>
        </authorList>
    </citation>
    <scope>NUCLEOTIDE SEQUENCE [LARGE SCALE GENOMIC DNA]</scope>
    <source>
        <strain evidence="9 10">PFR6</strain>
    </source>
</reference>
<comment type="caution">
    <text evidence="9">The sequence shown here is derived from an EMBL/GenBank/DDBJ whole genome shotgun (WGS) entry which is preliminary data.</text>
</comment>
<keyword evidence="10" id="KW-1185">Reference proteome</keyword>
<dbReference type="InterPro" id="IPR007730">
    <property type="entry name" value="SPOR-like_dom"/>
</dbReference>
<organism evidence="9 10">
    <name type="scientific">Roseateles violae</name>
    <dbReference type="NCBI Taxonomy" id="3058042"/>
    <lineage>
        <taxon>Bacteria</taxon>
        <taxon>Pseudomonadati</taxon>
        <taxon>Pseudomonadota</taxon>
        <taxon>Betaproteobacteria</taxon>
        <taxon>Burkholderiales</taxon>
        <taxon>Sphaerotilaceae</taxon>
        <taxon>Roseateles</taxon>
    </lineage>
</organism>
<dbReference type="Proteomes" id="UP001228044">
    <property type="component" value="Unassembled WGS sequence"/>
</dbReference>
<dbReference type="Pfam" id="PF05036">
    <property type="entry name" value="SPOR"/>
    <property type="match status" value="1"/>
</dbReference>
<dbReference type="NCBIfam" id="TIGR00413">
    <property type="entry name" value="rlpA"/>
    <property type="match status" value="1"/>
</dbReference>
<dbReference type="InterPro" id="IPR036908">
    <property type="entry name" value="RlpA-like_sf"/>
</dbReference>
<gene>
    <name evidence="4" type="primary">rlpA</name>
    <name evidence="9" type="ORF">QWJ38_03560</name>
</gene>
<protein>
    <recommendedName>
        <fullName evidence="4">Endolytic peptidoglycan transglycosylase RlpA</fullName>
        <ecNumber evidence="4">4.2.2.-</ecNumber>
    </recommendedName>
</protein>
<comment type="function">
    <text evidence="4">Lytic transglycosylase with a strong preference for naked glycan strands that lack stem peptides.</text>
</comment>
<evidence type="ECO:0000256" key="3">
    <source>
        <dbReference type="ARBA" id="ARBA00023316"/>
    </source>
</evidence>
<dbReference type="PANTHER" id="PTHR34183">
    <property type="entry name" value="ENDOLYTIC PEPTIDOGLYCAN TRANSGLYCOSYLASE RLPA"/>
    <property type="match status" value="1"/>
</dbReference>
<evidence type="ECO:0000256" key="6">
    <source>
        <dbReference type="SAM" id="MobiDB-lite"/>
    </source>
</evidence>
<dbReference type="InterPro" id="IPR036680">
    <property type="entry name" value="SPOR-like_sf"/>
</dbReference>
<dbReference type="SUPFAM" id="SSF110997">
    <property type="entry name" value="Sporulation related repeat"/>
    <property type="match status" value="1"/>
</dbReference>
<accession>A0ABT8DN31</accession>
<keyword evidence="4" id="KW-0472">Membrane</keyword>
<dbReference type="PROSITE" id="PS51257">
    <property type="entry name" value="PROKAR_LIPOPROTEIN"/>
    <property type="match status" value="1"/>
</dbReference>
<dbReference type="RefSeq" id="WP_290357657.1">
    <property type="nucleotide sequence ID" value="NZ_JAUHHC010000001.1"/>
</dbReference>
<dbReference type="PANTHER" id="PTHR34183:SF1">
    <property type="entry name" value="ENDOLYTIC PEPTIDOGLYCAN TRANSGLYCOSYLASE RLPA"/>
    <property type="match status" value="1"/>
</dbReference>
<name>A0ABT8DN31_9BURK</name>
<sequence length="305" mass="33271">MPPNRSLLAALFLAGLALLAGCASRPAEPAGGSERDGPELQVPPDLHLTPNAEPKLEPIRKGGPNKPYEVLGQRYEPLTEDRPLAERGLASWYGKKFHGRPTSSGEVYNMYAMTAAHATMPIPSYARVRNPANGREVIVRINDRGPFHSGRIIDLSYTAALKLDVLRGVSTVEVERITYEEIRSGAWQRNGDPPVYAAAPAVGAPPPLTTAQIAATPVPDTPPPPYAAAGFWVQLGAFSRLDGAEQMRARLVRELDWLAPMMAIFKDSRMHRLQAGPYRSREEARQAATRVQQAVGMNAVVVERK</sequence>
<feature type="chain" id="PRO_5047492643" description="Endolytic peptidoglycan transglycosylase RlpA" evidence="7">
    <location>
        <begin position="23"/>
        <end position="305"/>
    </location>
</feature>
<keyword evidence="2 4" id="KW-0456">Lyase</keyword>
<feature type="signal peptide" evidence="7">
    <location>
        <begin position="1"/>
        <end position="22"/>
    </location>
</feature>
<evidence type="ECO:0000256" key="5">
    <source>
        <dbReference type="RuleBase" id="RU003495"/>
    </source>
</evidence>
<dbReference type="PROSITE" id="PS51724">
    <property type="entry name" value="SPOR"/>
    <property type="match status" value="1"/>
</dbReference>
<dbReference type="Gene3D" id="3.30.70.1070">
    <property type="entry name" value="Sporulation related repeat"/>
    <property type="match status" value="1"/>
</dbReference>
<dbReference type="Pfam" id="PF03330">
    <property type="entry name" value="DPBB_1"/>
    <property type="match status" value="1"/>
</dbReference>
<comment type="similarity">
    <text evidence="4 5">Belongs to the RlpA family.</text>
</comment>
<evidence type="ECO:0000313" key="10">
    <source>
        <dbReference type="Proteomes" id="UP001228044"/>
    </source>
</evidence>
<evidence type="ECO:0000256" key="1">
    <source>
        <dbReference type="ARBA" id="ARBA00022729"/>
    </source>
</evidence>